<sequence length="137" mass="16020">IQVPFTRSDLNNWKEDVKNLRRDPEGVARRFELTAKNLDIDWGDIDLMLSALSETERELVLQTARDRAELLQEPVDVVFPTSNPHWDPNNPRHYDLLLQYRRLIAQGLRRAIPKAVNWAALFEVRQGENETPTDFLE</sequence>
<evidence type="ECO:0000259" key="1">
    <source>
        <dbReference type="Pfam" id="PF02093"/>
    </source>
</evidence>
<reference evidence="2 3" key="1">
    <citation type="submission" date="2014-04" db="EMBL/GenBank/DDBJ databases">
        <title>Genome evolution of avian class.</title>
        <authorList>
            <person name="Zhang G."/>
            <person name="Li C."/>
        </authorList>
    </citation>
    <scope>NUCLEOTIDE SEQUENCE [LARGE SCALE GENOMIC DNA]</scope>
    <source>
        <strain evidence="2">BGI_N300</strain>
    </source>
</reference>
<dbReference type="GO" id="GO:0019068">
    <property type="term" value="P:virion assembly"/>
    <property type="evidence" value="ECO:0007669"/>
    <property type="project" value="InterPro"/>
</dbReference>
<protein>
    <recommendedName>
        <fullName evidence="1">Core shell protein Gag P30 domain-containing protein</fullName>
    </recommendedName>
</protein>
<dbReference type="SUPFAM" id="SSF47943">
    <property type="entry name" value="Retrovirus capsid protein, N-terminal core domain"/>
    <property type="match status" value="1"/>
</dbReference>
<dbReference type="AlphaFoldDB" id="A0A091HRM2"/>
<dbReference type="EMBL" id="KL217800">
    <property type="protein sequence ID" value="KFO98898.1"/>
    <property type="molecule type" value="Genomic_DNA"/>
</dbReference>
<evidence type="ECO:0000313" key="3">
    <source>
        <dbReference type="Proteomes" id="UP000054308"/>
    </source>
</evidence>
<proteinExistence type="predicted"/>
<name>A0A091HRM2_CALAN</name>
<dbReference type="InterPro" id="IPR050462">
    <property type="entry name" value="Retroviral_Gag-Pol_poly"/>
</dbReference>
<feature type="non-terminal residue" evidence="2">
    <location>
        <position position="1"/>
    </location>
</feature>
<feature type="non-terminal residue" evidence="2">
    <location>
        <position position="137"/>
    </location>
</feature>
<dbReference type="InterPro" id="IPR003036">
    <property type="entry name" value="Gag_P30"/>
</dbReference>
<accession>A0A091HRM2</accession>
<evidence type="ECO:0000313" key="2">
    <source>
        <dbReference type="EMBL" id="KFO98898.1"/>
    </source>
</evidence>
<organism evidence="2 3">
    <name type="scientific">Calypte anna</name>
    <name type="common">Anna's hummingbird</name>
    <name type="synonym">Archilochus anna</name>
    <dbReference type="NCBI Taxonomy" id="9244"/>
    <lineage>
        <taxon>Eukaryota</taxon>
        <taxon>Metazoa</taxon>
        <taxon>Chordata</taxon>
        <taxon>Craniata</taxon>
        <taxon>Vertebrata</taxon>
        <taxon>Euteleostomi</taxon>
        <taxon>Archelosauria</taxon>
        <taxon>Archosauria</taxon>
        <taxon>Dinosauria</taxon>
        <taxon>Saurischia</taxon>
        <taxon>Theropoda</taxon>
        <taxon>Coelurosauria</taxon>
        <taxon>Aves</taxon>
        <taxon>Neognathae</taxon>
        <taxon>Neoaves</taxon>
        <taxon>Strisores</taxon>
        <taxon>Apodiformes</taxon>
        <taxon>Trochilidae</taxon>
        <taxon>Calypte</taxon>
    </lineage>
</organism>
<dbReference type="Gene3D" id="1.10.375.10">
    <property type="entry name" value="Human Immunodeficiency Virus Type 1 Capsid Protein"/>
    <property type="match status" value="1"/>
</dbReference>
<gene>
    <name evidence="2" type="ORF">N300_01472</name>
</gene>
<dbReference type="PANTHER" id="PTHR33166">
    <property type="entry name" value="GAG_P30 DOMAIN-CONTAINING PROTEIN"/>
    <property type="match status" value="1"/>
</dbReference>
<feature type="domain" description="Core shell protein Gag P30" evidence="1">
    <location>
        <begin position="8"/>
        <end position="137"/>
    </location>
</feature>
<dbReference type="Proteomes" id="UP000054308">
    <property type="component" value="Unassembled WGS sequence"/>
</dbReference>
<keyword evidence="3" id="KW-1185">Reference proteome</keyword>
<dbReference type="Pfam" id="PF02093">
    <property type="entry name" value="Gag_p30"/>
    <property type="match status" value="1"/>
</dbReference>
<dbReference type="STRING" id="9244.A0A091HRM2"/>
<dbReference type="InterPro" id="IPR008919">
    <property type="entry name" value="Retrov_capsid_N"/>
</dbReference>